<dbReference type="AlphaFoldDB" id="F2PSH2"/>
<dbReference type="VEuPathDB" id="FungiDB:TEQG_03924"/>
<reference evidence="2" key="1">
    <citation type="journal article" date="2012" name="MBio">
        <title>Comparative genome analysis of Trichophyton rubrum and related dermatophytes reveals candidate genes involved in infection.</title>
        <authorList>
            <person name="Martinez D.A."/>
            <person name="Oliver B.G."/>
            <person name="Graeser Y."/>
            <person name="Goldberg J.M."/>
            <person name="Li W."/>
            <person name="Martinez-Rossi N.M."/>
            <person name="Monod M."/>
            <person name="Shelest E."/>
            <person name="Barton R.C."/>
            <person name="Birch E."/>
            <person name="Brakhage A.A."/>
            <person name="Chen Z."/>
            <person name="Gurr S.J."/>
            <person name="Heiman D."/>
            <person name="Heitman J."/>
            <person name="Kosti I."/>
            <person name="Rossi A."/>
            <person name="Saif S."/>
            <person name="Samalova M."/>
            <person name="Saunders C.W."/>
            <person name="Shea T."/>
            <person name="Summerbell R.C."/>
            <person name="Xu J."/>
            <person name="Young S."/>
            <person name="Zeng Q."/>
            <person name="Birren B.W."/>
            <person name="Cuomo C.A."/>
            <person name="White T.C."/>
        </authorList>
    </citation>
    <scope>NUCLEOTIDE SEQUENCE [LARGE SCALE GENOMIC DNA]</scope>
    <source>
        <strain evidence="2">ATCC MYA-4606 / CBS 127.97</strain>
    </source>
</reference>
<gene>
    <name evidence="1" type="ORF">TEQG_03924</name>
</gene>
<name>F2PSH2_TRIEC</name>
<evidence type="ECO:0000313" key="1">
    <source>
        <dbReference type="EMBL" id="EGE04751.1"/>
    </source>
</evidence>
<proteinExistence type="predicted"/>
<keyword evidence="2" id="KW-1185">Reference proteome</keyword>
<accession>F2PSH2</accession>
<protein>
    <submittedName>
        <fullName evidence="1">Uncharacterized protein</fullName>
    </submittedName>
</protein>
<dbReference type="HOGENOM" id="CLU_2265598_0_0_1"/>
<sequence>MTYIGSSNAVIRTSTHPELTSLCPGDGKSATPSYIWRPRGHSAICRISRYFAVDPELHRRKSLAAGSRHGMETWIAGGPNRAAAPVTSFACSSQGFAGLETSD</sequence>
<dbReference type="EMBL" id="DS995735">
    <property type="protein sequence ID" value="EGE04751.1"/>
    <property type="molecule type" value="Genomic_DNA"/>
</dbReference>
<organism evidence="1 2">
    <name type="scientific">Trichophyton equinum (strain ATCC MYA-4606 / CBS 127.97)</name>
    <name type="common">Horse ringworm fungus</name>
    <dbReference type="NCBI Taxonomy" id="559882"/>
    <lineage>
        <taxon>Eukaryota</taxon>
        <taxon>Fungi</taxon>
        <taxon>Dikarya</taxon>
        <taxon>Ascomycota</taxon>
        <taxon>Pezizomycotina</taxon>
        <taxon>Eurotiomycetes</taxon>
        <taxon>Eurotiomycetidae</taxon>
        <taxon>Onygenales</taxon>
        <taxon>Arthrodermataceae</taxon>
        <taxon>Trichophyton</taxon>
    </lineage>
</organism>
<dbReference type="Proteomes" id="UP000009169">
    <property type="component" value="Unassembled WGS sequence"/>
</dbReference>
<evidence type="ECO:0000313" key="2">
    <source>
        <dbReference type="Proteomes" id="UP000009169"/>
    </source>
</evidence>